<feature type="domain" description="DUF2470" evidence="2">
    <location>
        <begin position="204"/>
        <end position="271"/>
    </location>
</feature>
<evidence type="ECO:0000313" key="4">
    <source>
        <dbReference type="Proteomes" id="UP000247498"/>
    </source>
</evidence>
<gene>
    <name evidence="3" type="ORF">Rsub_12896</name>
</gene>
<proteinExistence type="predicted"/>
<keyword evidence="4" id="KW-1185">Reference proteome</keyword>
<dbReference type="EMBL" id="BDRX01000204">
    <property type="protein sequence ID" value="GBG00252.1"/>
    <property type="molecule type" value="Genomic_DNA"/>
</dbReference>
<dbReference type="Proteomes" id="UP000247498">
    <property type="component" value="Unassembled WGS sequence"/>
</dbReference>
<evidence type="ECO:0000313" key="3">
    <source>
        <dbReference type="EMBL" id="GBG00252.1"/>
    </source>
</evidence>
<dbReference type="InterPro" id="IPR019595">
    <property type="entry name" value="DUF2470"/>
</dbReference>
<protein>
    <recommendedName>
        <fullName evidence="2">DUF2470 domain-containing protein</fullName>
    </recommendedName>
</protein>
<dbReference type="InParanoid" id="A0A2V0PKB8"/>
<feature type="compositionally biased region" description="Low complexity" evidence="1">
    <location>
        <begin position="11"/>
        <end position="49"/>
    </location>
</feature>
<dbReference type="Gene3D" id="3.20.180.10">
    <property type="entry name" value="PNP-oxidase-like"/>
    <property type="match status" value="1"/>
</dbReference>
<evidence type="ECO:0000256" key="1">
    <source>
        <dbReference type="SAM" id="MobiDB-lite"/>
    </source>
</evidence>
<dbReference type="InterPro" id="IPR037119">
    <property type="entry name" value="Haem_oxidase_HugZ-like_sf"/>
</dbReference>
<dbReference type="SUPFAM" id="SSF50475">
    <property type="entry name" value="FMN-binding split barrel"/>
    <property type="match status" value="1"/>
</dbReference>
<evidence type="ECO:0000259" key="2">
    <source>
        <dbReference type="Pfam" id="PF10615"/>
    </source>
</evidence>
<name>A0A2V0PKB8_9CHLO</name>
<dbReference type="InterPro" id="IPR012349">
    <property type="entry name" value="Split_barrel_FMN-bd"/>
</dbReference>
<dbReference type="STRING" id="307507.A0A2V0PKB8"/>
<dbReference type="AlphaFoldDB" id="A0A2V0PKB8"/>
<dbReference type="Gene3D" id="2.30.110.10">
    <property type="entry name" value="Electron Transport, Fmn-binding Protein, Chain A"/>
    <property type="match status" value="1"/>
</dbReference>
<dbReference type="OrthoDB" id="2138282at2759"/>
<comment type="caution">
    <text evidence="3">The sequence shown here is derived from an EMBL/GenBank/DDBJ whole genome shotgun (WGS) entry which is preliminary data.</text>
</comment>
<feature type="region of interest" description="Disordered" evidence="1">
    <location>
        <begin position="1"/>
        <end position="55"/>
    </location>
</feature>
<reference evidence="3 4" key="1">
    <citation type="journal article" date="2018" name="Sci. Rep.">
        <title>Raphidocelis subcapitata (=Pseudokirchneriella subcapitata) provides an insight into genome evolution and environmental adaptations in the Sphaeropleales.</title>
        <authorList>
            <person name="Suzuki S."/>
            <person name="Yamaguchi H."/>
            <person name="Nakajima N."/>
            <person name="Kawachi M."/>
        </authorList>
    </citation>
    <scope>NUCLEOTIDE SEQUENCE [LARGE SCALE GENOMIC DNA]</scope>
    <source>
        <strain evidence="3 4">NIES-35</strain>
    </source>
</reference>
<dbReference type="PANTHER" id="PTHR13343:SF22">
    <property type="entry name" value="GLUTAMYL-TRNA REDUCTASE-BINDING PROTEIN, CHLOROPLASTIC"/>
    <property type="match status" value="1"/>
</dbReference>
<dbReference type="GO" id="GO:0005737">
    <property type="term" value="C:cytoplasm"/>
    <property type="evidence" value="ECO:0007669"/>
    <property type="project" value="UniProtKB-ARBA"/>
</dbReference>
<dbReference type="FunCoup" id="A0A2V0PKB8">
    <property type="interactions" value="560"/>
</dbReference>
<dbReference type="Pfam" id="PF10615">
    <property type="entry name" value="DUF2470"/>
    <property type="match status" value="1"/>
</dbReference>
<accession>A0A2V0PKB8</accession>
<organism evidence="3 4">
    <name type="scientific">Raphidocelis subcapitata</name>
    <dbReference type="NCBI Taxonomy" id="307507"/>
    <lineage>
        <taxon>Eukaryota</taxon>
        <taxon>Viridiplantae</taxon>
        <taxon>Chlorophyta</taxon>
        <taxon>core chlorophytes</taxon>
        <taxon>Chlorophyceae</taxon>
        <taxon>CS clade</taxon>
        <taxon>Sphaeropleales</taxon>
        <taxon>Selenastraceae</taxon>
        <taxon>Raphidocelis</taxon>
    </lineage>
</organism>
<dbReference type="PANTHER" id="PTHR13343">
    <property type="entry name" value="CREG1 PROTEIN"/>
    <property type="match status" value="1"/>
</dbReference>
<sequence length="301" mass="30966">MIGQLSRSTARRAVAPAGRGAARAQVPRRVVGVADGAKNGTTSSSSNGSHASACPTPAETARTIVDIVNEGALCSLCADGSPLGAPVAYALDSDGQPVISLASASPEAANLARDARASLLVQPTAFPARGVASVALQGTVAPHDLGEEGSGSGAVAYKLNVAQCVYYGGLDNSGAGVTVSGEDYRGAEPDTLRRFAGELIGVWNNDRAEDIYRIVAAHLGAALVDMAYAELLWLDRLGMYIRAEVAGGPPQVVRVPFYRPVLDERDARSVITMAAQIAWEAERSYVPPLPDAAAAAAAVNN</sequence>